<dbReference type="AlphaFoldDB" id="A0A973WSY2"/>
<evidence type="ECO:0000313" key="2">
    <source>
        <dbReference type="EMBL" id="NVL08665.1"/>
    </source>
</evidence>
<dbReference type="PANTHER" id="PTHR30595:SF6">
    <property type="entry name" value="SCHLAFEN ALBA-2 DOMAIN-CONTAINING PROTEIN"/>
    <property type="match status" value="1"/>
</dbReference>
<dbReference type="Gene3D" id="3.30.950.30">
    <property type="entry name" value="Schlafen, AAA domain"/>
    <property type="match status" value="1"/>
</dbReference>
<dbReference type="InterPro" id="IPR038461">
    <property type="entry name" value="Schlafen_AlbA_2_dom_sf"/>
</dbReference>
<evidence type="ECO:0000259" key="1">
    <source>
        <dbReference type="Pfam" id="PF04326"/>
    </source>
</evidence>
<reference evidence="2" key="1">
    <citation type="submission" date="2020-06" db="EMBL/GenBank/DDBJ databases">
        <title>Whole Genome Sequence of Bradyrhizobium sp. Strain 66S1MB.</title>
        <authorList>
            <person name="Bromfield E."/>
            <person name="Cloutier S."/>
        </authorList>
    </citation>
    <scope>NUCLEOTIDE SEQUENCE</scope>
    <source>
        <strain evidence="2">66S1MB</strain>
    </source>
</reference>
<name>A0A973WSY2_9BRAD</name>
<accession>A0A973WSY2</accession>
<sequence length="458" mass="51877">MPPPRYSPFETSLPDLKPDDLDVLRSVQEGWYVEYKRELPSVRSIAKSISAFANTYGGWLFYGIAENRQDRTAGAFPGLPCADEATIEMQVRQAASSSISPPPYFRAKTIRGPSAELGLADDRFIIAIEVPMSDEAPHIHVDGRIYRRVGDESDPRAETDRHMLDLLWQRSERKRKALRELLRRISTTVSENFDSGSYLEVFFVPAAWKEQIPEPPPSFDDFATLMTDSSLETGGLPLENCFTFSDGFIARQVRGNNPRAQLLTWRYYLDGVSHITVPFSTFPLDAKDSPLSQYDHFATFEAKCSEVGYTNVTVIDLNYLFAVLGAVVRRHDALGNLAGALFPYRVKLRFRGAKSRVPFLDLPNFISFITAFGIPIGHFDDIFWPSEEDTMYNFGEPAEDRERWTHDRTAKLFFRAFDAFGVPAEHIAKGDNWSQALDGLKDRATKVYGLRRATPRQS</sequence>
<keyword evidence="2" id="KW-0547">Nucleotide-binding</keyword>
<comment type="caution">
    <text evidence="2">The sequence shown here is derived from an EMBL/GenBank/DDBJ whole genome shotgun (WGS) entry which is preliminary data.</text>
</comment>
<dbReference type="GO" id="GO:0005524">
    <property type="term" value="F:ATP binding"/>
    <property type="evidence" value="ECO:0007669"/>
    <property type="project" value="UniProtKB-KW"/>
</dbReference>
<proteinExistence type="predicted"/>
<dbReference type="EMBL" id="JABWSX010000001">
    <property type="protein sequence ID" value="NVL08665.1"/>
    <property type="molecule type" value="Genomic_DNA"/>
</dbReference>
<keyword evidence="2" id="KW-0067">ATP-binding</keyword>
<dbReference type="InterPro" id="IPR007421">
    <property type="entry name" value="Schlafen_AlbA_2_dom"/>
</dbReference>
<dbReference type="PANTHER" id="PTHR30595">
    <property type="entry name" value="GLPR-RELATED TRANSCRIPTIONAL REPRESSOR"/>
    <property type="match status" value="1"/>
</dbReference>
<protein>
    <submittedName>
        <fullName evidence="2">ATP-binding protein</fullName>
    </submittedName>
</protein>
<organism evidence="2">
    <name type="scientific">Bradyrhizobium quebecense</name>
    <dbReference type="NCBI Taxonomy" id="2748629"/>
    <lineage>
        <taxon>Bacteria</taxon>
        <taxon>Pseudomonadati</taxon>
        <taxon>Pseudomonadota</taxon>
        <taxon>Alphaproteobacteria</taxon>
        <taxon>Hyphomicrobiales</taxon>
        <taxon>Nitrobacteraceae</taxon>
        <taxon>Bradyrhizobium</taxon>
    </lineage>
</organism>
<dbReference type="Pfam" id="PF04326">
    <property type="entry name" value="SLFN_AlbA_2"/>
    <property type="match status" value="1"/>
</dbReference>
<feature type="domain" description="Schlafen AlbA-2" evidence="1">
    <location>
        <begin position="30"/>
        <end position="155"/>
    </location>
</feature>
<gene>
    <name evidence="2" type="ORF">HU230_23470</name>
</gene>